<keyword evidence="3 6" id="KW-1133">Transmembrane helix</keyword>
<dbReference type="Gene3D" id="1.20.1250.20">
    <property type="entry name" value="MFS general substrate transporter like domains"/>
    <property type="match status" value="1"/>
</dbReference>
<dbReference type="CDD" id="cd17321">
    <property type="entry name" value="MFS_MMR_MDR_like"/>
    <property type="match status" value="1"/>
</dbReference>
<dbReference type="PANTHER" id="PTHR42718:SF39">
    <property type="entry name" value="ACTINORHODIN TRANSPORTER-RELATED"/>
    <property type="match status" value="1"/>
</dbReference>
<dbReference type="GO" id="GO:0022857">
    <property type="term" value="F:transmembrane transporter activity"/>
    <property type="evidence" value="ECO:0007669"/>
    <property type="project" value="InterPro"/>
</dbReference>
<evidence type="ECO:0000256" key="2">
    <source>
        <dbReference type="ARBA" id="ARBA00022692"/>
    </source>
</evidence>
<evidence type="ECO:0000313" key="8">
    <source>
        <dbReference type="EMBL" id="MBO0656319.1"/>
    </source>
</evidence>
<feature type="transmembrane region" description="Helical" evidence="6">
    <location>
        <begin position="96"/>
        <end position="115"/>
    </location>
</feature>
<evidence type="ECO:0000256" key="1">
    <source>
        <dbReference type="ARBA" id="ARBA00004651"/>
    </source>
</evidence>
<dbReference type="EMBL" id="JAFMOF010000004">
    <property type="protein sequence ID" value="MBO0656319.1"/>
    <property type="molecule type" value="Genomic_DNA"/>
</dbReference>
<reference evidence="8" key="1">
    <citation type="submission" date="2021-03" db="EMBL/GenBank/DDBJ databases">
        <title>Streptomyces strains.</title>
        <authorList>
            <person name="Lund M.B."/>
            <person name="Toerring T."/>
        </authorList>
    </citation>
    <scope>NUCLEOTIDE SEQUENCE</scope>
    <source>
        <strain evidence="8">JCM 4242</strain>
    </source>
</reference>
<dbReference type="Gene3D" id="1.20.1720.10">
    <property type="entry name" value="Multidrug resistance protein D"/>
    <property type="match status" value="1"/>
</dbReference>
<feature type="transmembrane region" description="Helical" evidence="6">
    <location>
        <begin position="244"/>
        <end position="267"/>
    </location>
</feature>
<feature type="transmembrane region" description="Helical" evidence="6">
    <location>
        <begin position="68"/>
        <end position="84"/>
    </location>
</feature>
<name>A0A939FS15_9ACTN</name>
<feature type="transmembrane region" description="Helical" evidence="6">
    <location>
        <begin position="386"/>
        <end position="409"/>
    </location>
</feature>
<dbReference type="AlphaFoldDB" id="A0A939FS15"/>
<feature type="transmembrane region" description="Helical" evidence="6">
    <location>
        <begin position="354"/>
        <end position="374"/>
    </location>
</feature>
<comment type="subcellular location">
    <subcellularLocation>
        <location evidence="1">Cell membrane</location>
        <topology evidence="1">Multi-pass membrane protein</topology>
    </subcellularLocation>
</comment>
<proteinExistence type="predicted"/>
<evidence type="ECO:0000256" key="6">
    <source>
        <dbReference type="SAM" id="Phobius"/>
    </source>
</evidence>
<dbReference type="Proteomes" id="UP000664781">
    <property type="component" value="Unassembled WGS sequence"/>
</dbReference>
<feature type="transmembrane region" description="Helical" evidence="6">
    <location>
        <begin position="327"/>
        <end position="347"/>
    </location>
</feature>
<feature type="domain" description="Major facilitator superfamily (MFS) profile" evidence="7">
    <location>
        <begin position="30"/>
        <end position="481"/>
    </location>
</feature>
<comment type="caution">
    <text evidence="8">The sequence shown here is derived from an EMBL/GenBank/DDBJ whole genome shotgun (WGS) entry which is preliminary data.</text>
</comment>
<feature type="transmembrane region" description="Helical" evidence="6">
    <location>
        <begin position="430"/>
        <end position="447"/>
    </location>
</feature>
<sequence length="484" mass="50005">MSVEPASPAVSAEAVTEPGAAGPYPRRWAAAAVLTVAFLMDLLDVTIVNVALPTIQRELDASPTQLEWISASYLLAFAVALITTARLGDVWGRKRIFLYAVALFGLASLWCSFADSPTELIVARVVQGLAAAGIAPQVMSTLQSTFEGRERATVFGLFGIVAGMAQALGLVVGGVLITADVGDLGWRTLFLVNVPVAALVIAFGIWLVPETKVPGGTRPNLLSAAVLTVGLVAVVFPLMEGRQYGWPVWCWLSLAAGVVAIVALALAEERGGGRRNAPLLPAGLFRDRSFSGGRAVLLLAFASYNGFLLVLTLWLQDGQGYSPLRAGLVTVSFCVGSLFTAVVAGRLTARFGRGVVMAGCLLFALGTLGVLVAARAAGGTVSSWSLVPGLVVLGAALNLIIPPLVTLFTSAVPPRHVGTASGIWSTTQQFGGSLGVAVMGSVFFSALDGGYRSAFTVIAAATATALVVCAILALALAPRERTAA</sequence>
<keyword evidence="9" id="KW-1185">Reference proteome</keyword>
<organism evidence="8 9">
    <name type="scientific">Streptomyces triculaminicus</name>
    <dbReference type="NCBI Taxonomy" id="2816232"/>
    <lineage>
        <taxon>Bacteria</taxon>
        <taxon>Bacillati</taxon>
        <taxon>Actinomycetota</taxon>
        <taxon>Actinomycetes</taxon>
        <taxon>Kitasatosporales</taxon>
        <taxon>Streptomycetaceae</taxon>
        <taxon>Streptomyces</taxon>
    </lineage>
</organism>
<evidence type="ECO:0000256" key="4">
    <source>
        <dbReference type="ARBA" id="ARBA00023136"/>
    </source>
</evidence>
<dbReference type="SUPFAM" id="SSF103473">
    <property type="entry name" value="MFS general substrate transporter"/>
    <property type="match status" value="1"/>
</dbReference>
<dbReference type="RefSeq" id="WP_207248391.1">
    <property type="nucleotide sequence ID" value="NZ_JAFMOF010000004.1"/>
</dbReference>
<gene>
    <name evidence="8" type="ORF">J1792_27165</name>
</gene>
<dbReference type="InterPro" id="IPR020846">
    <property type="entry name" value="MFS_dom"/>
</dbReference>
<evidence type="ECO:0000259" key="7">
    <source>
        <dbReference type="PROSITE" id="PS50850"/>
    </source>
</evidence>
<feature type="transmembrane region" description="Helical" evidence="6">
    <location>
        <begin position="453"/>
        <end position="477"/>
    </location>
</feature>
<keyword evidence="2 6" id="KW-0812">Transmembrane</keyword>
<dbReference type="Pfam" id="PF07690">
    <property type="entry name" value="MFS_1"/>
    <property type="match status" value="1"/>
</dbReference>
<evidence type="ECO:0000256" key="3">
    <source>
        <dbReference type="ARBA" id="ARBA00022989"/>
    </source>
</evidence>
<dbReference type="InterPro" id="IPR011701">
    <property type="entry name" value="MFS"/>
</dbReference>
<dbReference type="InterPro" id="IPR036259">
    <property type="entry name" value="MFS_trans_sf"/>
</dbReference>
<keyword evidence="5" id="KW-0046">Antibiotic resistance</keyword>
<evidence type="ECO:0000256" key="5">
    <source>
        <dbReference type="ARBA" id="ARBA00023251"/>
    </source>
</evidence>
<evidence type="ECO:0000313" key="9">
    <source>
        <dbReference type="Proteomes" id="UP000664781"/>
    </source>
</evidence>
<dbReference type="GO" id="GO:0005886">
    <property type="term" value="C:plasma membrane"/>
    <property type="evidence" value="ECO:0007669"/>
    <property type="project" value="UniProtKB-SubCell"/>
</dbReference>
<protein>
    <submittedName>
        <fullName evidence="8">MFS transporter</fullName>
    </submittedName>
</protein>
<feature type="transmembrane region" description="Helical" evidence="6">
    <location>
        <begin position="189"/>
        <end position="208"/>
    </location>
</feature>
<dbReference type="GO" id="GO:0046677">
    <property type="term" value="P:response to antibiotic"/>
    <property type="evidence" value="ECO:0007669"/>
    <property type="project" value="UniProtKB-KW"/>
</dbReference>
<dbReference type="PROSITE" id="PS50850">
    <property type="entry name" value="MFS"/>
    <property type="match status" value="1"/>
</dbReference>
<feature type="transmembrane region" description="Helical" evidence="6">
    <location>
        <begin position="154"/>
        <end position="177"/>
    </location>
</feature>
<dbReference type="PRINTS" id="PR01036">
    <property type="entry name" value="TCRTETB"/>
</dbReference>
<feature type="transmembrane region" description="Helical" evidence="6">
    <location>
        <begin position="220"/>
        <end position="238"/>
    </location>
</feature>
<keyword evidence="4 6" id="KW-0472">Membrane</keyword>
<feature type="transmembrane region" description="Helical" evidence="6">
    <location>
        <begin position="295"/>
        <end position="315"/>
    </location>
</feature>
<dbReference type="PANTHER" id="PTHR42718">
    <property type="entry name" value="MAJOR FACILITATOR SUPERFAMILY MULTIDRUG TRANSPORTER MFSC"/>
    <property type="match status" value="1"/>
</dbReference>
<accession>A0A939FS15</accession>
<feature type="transmembrane region" description="Helical" evidence="6">
    <location>
        <begin position="28"/>
        <end position="48"/>
    </location>
</feature>